<gene>
    <name evidence="3" type="primary">LOC111083057</name>
</gene>
<feature type="compositionally biased region" description="Polar residues" evidence="1">
    <location>
        <begin position="104"/>
        <end position="123"/>
    </location>
</feature>
<dbReference type="GeneID" id="111083057"/>
<dbReference type="RefSeq" id="XP_022234989.1">
    <property type="nucleotide sequence ID" value="XM_022379281.1"/>
</dbReference>
<evidence type="ECO:0000313" key="2">
    <source>
        <dbReference type="Proteomes" id="UP000694941"/>
    </source>
</evidence>
<reference evidence="3" key="1">
    <citation type="submission" date="2025-08" db="UniProtKB">
        <authorList>
            <consortium name="RefSeq"/>
        </authorList>
    </citation>
    <scope>IDENTIFICATION</scope>
    <source>
        <tissue evidence="3">Muscle</tissue>
    </source>
</reference>
<accession>A0ABM1RUD4</accession>
<feature type="region of interest" description="Disordered" evidence="1">
    <location>
        <begin position="55"/>
        <end position="123"/>
    </location>
</feature>
<protein>
    <submittedName>
        <fullName evidence="3">Endophilin-A-like</fullName>
    </submittedName>
</protein>
<feature type="compositionally biased region" description="Polar residues" evidence="1">
    <location>
        <begin position="65"/>
        <end position="77"/>
    </location>
</feature>
<sequence>MVSFAEALHEYHSQCAEIIRELNDKLIEQKNLAIERPHVQYQPKKLEELNIPAIQDDISPGDLPSNYNGGSHTYTTISASPARSPASSPINPRHPDSLFLTGHGNFSTGGATSPYRSPSRSPN</sequence>
<dbReference type="Proteomes" id="UP000694941">
    <property type="component" value="Unplaced"/>
</dbReference>
<feature type="non-terminal residue" evidence="3">
    <location>
        <position position="123"/>
    </location>
</feature>
<keyword evidence="2" id="KW-1185">Reference proteome</keyword>
<name>A0ABM1RUD4_LIMPO</name>
<feature type="compositionally biased region" description="Low complexity" evidence="1">
    <location>
        <begin position="78"/>
        <end position="89"/>
    </location>
</feature>
<organism evidence="2 3">
    <name type="scientific">Limulus polyphemus</name>
    <name type="common">Atlantic horseshoe crab</name>
    <dbReference type="NCBI Taxonomy" id="6850"/>
    <lineage>
        <taxon>Eukaryota</taxon>
        <taxon>Metazoa</taxon>
        <taxon>Ecdysozoa</taxon>
        <taxon>Arthropoda</taxon>
        <taxon>Chelicerata</taxon>
        <taxon>Merostomata</taxon>
        <taxon>Xiphosura</taxon>
        <taxon>Limulidae</taxon>
        <taxon>Limulus</taxon>
    </lineage>
</organism>
<evidence type="ECO:0000256" key="1">
    <source>
        <dbReference type="SAM" id="MobiDB-lite"/>
    </source>
</evidence>
<proteinExistence type="predicted"/>
<evidence type="ECO:0000313" key="3">
    <source>
        <dbReference type="RefSeq" id="XP_022234989.1"/>
    </source>
</evidence>